<gene>
    <name evidence="2" type="ORF">F1649_09955</name>
</gene>
<organism evidence="2 3">
    <name type="scientific">Arcticibacter tournemirensis</name>
    <dbReference type="NCBI Taxonomy" id="699437"/>
    <lineage>
        <taxon>Bacteria</taxon>
        <taxon>Pseudomonadati</taxon>
        <taxon>Bacteroidota</taxon>
        <taxon>Sphingobacteriia</taxon>
        <taxon>Sphingobacteriales</taxon>
        <taxon>Sphingobacteriaceae</taxon>
        <taxon>Arcticibacter</taxon>
    </lineage>
</organism>
<reference evidence="2 3" key="1">
    <citation type="submission" date="2019-09" db="EMBL/GenBank/DDBJ databases">
        <title>Pararcticibacter amylolyticus gen. nov., sp. nov., isolated from a rottenly hemp rope, and reclassification of Pedobacter tournemirensis as Pararcticibacter tournemirensis comb. nov.</title>
        <authorList>
            <person name="Cai Y."/>
        </authorList>
    </citation>
    <scope>NUCLEOTIDE SEQUENCE [LARGE SCALE GENOMIC DNA]</scope>
    <source>
        <strain evidence="2 3">TF5-37.2-LB10</strain>
    </source>
</reference>
<dbReference type="AlphaFoldDB" id="A0A5M9HA72"/>
<feature type="coiled-coil region" evidence="1">
    <location>
        <begin position="596"/>
        <end position="630"/>
    </location>
</feature>
<dbReference type="SUPFAM" id="SSF52540">
    <property type="entry name" value="P-loop containing nucleoside triphosphate hydrolases"/>
    <property type="match status" value="1"/>
</dbReference>
<keyword evidence="2" id="KW-0067">ATP-binding</keyword>
<dbReference type="InterPro" id="IPR027417">
    <property type="entry name" value="P-loop_NTPase"/>
</dbReference>
<protein>
    <submittedName>
        <fullName evidence="2">ATP-binding protein</fullName>
    </submittedName>
</protein>
<dbReference type="GO" id="GO:0005524">
    <property type="term" value="F:ATP binding"/>
    <property type="evidence" value="ECO:0007669"/>
    <property type="project" value="UniProtKB-KW"/>
</dbReference>
<dbReference type="RefSeq" id="WP_141815982.1">
    <property type="nucleotide sequence ID" value="NZ_VFPL01000001.1"/>
</dbReference>
<dbReference type="EMBL" id="VWNE01000013">
    <property type="protein sequence ID" value="KAA8483125.1"/>
    <property type="molecule type" value="Genomic_DNA"/>
</dbReference>
<dbReference type="OrthoDB" id="9810371at2"/>
<dbReference type="Proteomes" id="UP000322918">
    <property type="component" value="Unassembled WGS sequence"/>
</dbReference>
<name>A0A5M9HA72_9SPHI</name>
<dbReference type="Pfam" id="PF12128">
    <property type="entry name" value="DUF3584"/>
    <property type="match status" value="1"/>
</dbReference>
<keyword evidence="3" id="KW-1185">Reference proteome</keyword>
<proteinExistence type="predicted"/>
<dbReference type="InterPro" id="IPR021979">
    <property type="entry name" value="DUF3584"/>
</dbReference>
<accession>A0A5M9HA72</accession>
<keyword evidence="2" id="KW-0547">Nucleotide-binding</keyword>
<comment type="caution">
    <text evidence="2">The sequence shown here is derived from an EMBL/GenBank/DDBJ whole genome shotgun (WGS) entry which is preliminary data.</text>
</comment>
<feature type="coiled-coil region" evidence="1">
    <location>
        <begin position="838"/>
        <end position="872"/>
    </location>
</feature>
<feature type="coiled-coil region" evidence="1">
    <location>
        <begin position="370"/>
        <end position="459"/>
    </location>
</feature>
<evidence type="ECO:0000256" key="1">
    <source>
        <dbReference type="SAM" id="Coils"/>
    </source>
</evidence>
<sequence>MRYLNKIIFINSANIAYAEIGIAGNVHFIGTQGVGKSTILRAILFFYNADKTKLGIEKGKRSFDDYYLPHGNSFIVYEVVTETGLFCVLAYKSQGRVAFRFIDGAYDRANYISTDHKAMIWDQVRNTFSGTSVYTRKIERYEEYRDILYGNNKGLPAQFRKYAMIESRQYQNLPRTIQNVFLNSKLEAEFIKQTIIMSLNEEDIKIDLDQYALHLKNFEQQLSDIGKWTERSRSGEVVVRILADKIAGLHKTVGFLEQEKVHLVRSLFHVHSSLEQAYPGYVKRLDQHREKHAVAVKKVEEADQKFRDKRDKINKEITLMDAKLTEIRRKTENYDQIGIHRLIERVARRSEWESRKTNKQAERALLVGRYQEITNKYEALALQLQNQLDQFINEKNTLGNDVRAASYLKKEEIRKQYDKIMAAIEREHADIKKDAEAALSEKRELVHQLELKKKEAELKRWFENELVASNKAIVNADQKLLVIKNERSASRTQIESLQKNWDLDVKRSEVEYTLKREKIEAQIVAAGRMAEENAAVIANSRNSFYEWLHENKPGWEQSVGKVVDQRSVLFNSGLSPKMVQPDHPLIYGVELDLSGVTSDVKSIADYEQEIQQLNNDIAACQVSLAALTEEQMVEADKLKKKYQPQIRALKDSIALREYEETKLRESREASILERDEWLRKAESEQKAEVTTIKAHIVSAIEERSSAEEQLLVFQKTIKKRLDDKKKERDQRLDAEDQALHTELEKAAVDIAEERNRIVLRKKQIDEQGKKALENEGADVARITALDQELTEVEAELEYIEANRDQVAEYNKDKRELFDHVDDFKAAKKLAETKLSGEQQRYEAGKAKLQETVDQLNEVIKAENQALREMGEDLKAFEDFSKTDTFLRLADHFDETGNESGTSLRLTKLIAAISDKINEAILRMNDLRGSINRFLSNFSSGNIFGFETSLIDDEEYLRFADSLSEFLEENKIEEYEKRTNELFATLVFQVSKETTELVSKEAIINKVINDINRDFVERNFAGVIRGIELRMSPSANKIVTLLQEIRLFNNDYAISLGGANLFSNDDTVHNNKRAVSYLKSFAAEIAGSKQGEVTLSDTFELQFRIVENENDSGWVEKLTNVGSEGTDVLVKAMINIMLLNVFKENASKRFRDFRLHCMMDEIGKLHPNNVKGILKFANDRNIMLINSSPTSYNAVDYKHTYLLTKDSKHATLIKRLITNNMGNATE</sequence>
<evidence type="ECO:0000313" key="2">
    <source>
        <dbReference type="EMBL" id="KAA8483125.1"/>
    </source>
</evidence>
<evidence type="ECO:0000313" key="3">
    <source>
        <dbReference type="Proteomes" id="UP000322918"/>
    </source>
</evidence>
<keyword evidence="1" id="KW-0175">Coiled coil</keyword>